<dbReference type="EMBL" id="CAADRA010005553">
    <property type="protein sequence ID" value="VFT91059.1"/>
    <property type="molecule type" value="Genomic_DNA"/>
</dbReference>
<organism evidence="2 3">
    <name type="scientific">Aphanomyces stellatus</name>
    <dbReference type="NCBI Taxonomy" id="120398"/>
    <lineage>
        <taxon>Eukaryota</taxon>
        <taxon>Sar</taxon>
        <taxon>Stramenopiles</taxon>
        <taxon>Oomycota</taxon>
        <taxon>Saprolegniomycetes</taxon>
        <taxon>Saprolegniales</taxon>
        <taxon>Verrucalvaceae</taxon>
        <taxon>Aphanomyces</taxon>
    </lineage>
</organism>
<keyword evidence="3" id="KW-1185">Reference proteome</keyword>
<reference evidence="1" key="2">
    <citation type="submission" date="2019-06" db="EMBL/GenBank/DDBJ databases">
        <title>Genomics analysis of Aphanomyces spp. identifies a new class of oomycete effector associated with host adaptation.</title>
        <authorList>
            <person name="Gaulin E."/>
        </authorList>
    </citation>
    <scope>NUCLEOTIDE SEQUENCE</scope>
    <source>
        <strain evidence="1">CBS 578.67</strain>
    </source>
</reference>
<name>A0A485L075_9STRA</name>
<evidence type="ECO:0000313" key="2">
    <source>
        <dbReference type="EMBL" id="VFT91059.1"/>
    </source>
</evidence>
<protein>
    <submittedName>
        <fullName evidence="2">Aste57867_14234 protein</fullName>
    </submittedName>
</protein>
<accession>A0A485L075</accession>
<proteinExistence type="predicted"/>
<evidence type="ECO:0000313" key="1">
    <source>
        <dbReference type="EMBL" id="KAF0694892.1"/>
    </source>
</evidence>
<dbReference type="Proteomes" id="UP000332933">
    <property type="component" value="Unassembled WGS sequence"/>
</dbReference>
<dbReference type="EMBL" id="VJMH01005532">
    <property type="protein sequence ID" value="KAF0694892.1"/>
    <property type="molecule type" value="Genomic_DNA"/>
</dbReference>
<dbReference type="AlphaFoldDB" id="A0A485L075"/>
<reference evidence="2 3" key="1">
    <citation type="submission" date="2019-03" db="EMBL/GenBank/DDBJ databases">
        <authorList>
            <person name="Gaulin E."/>
            <person name="Dumas B."/>
        </authorList>
    </citation>
    <scope>NUCLEOTIDE SEQUENCE [LARGE SCALE GENOMIC DNA]</scope>
    <source>
        <strain evidence="2">CBS 568.67</strain>
    </source>
</reference>
<gene>
    <name evidence="2" type="primary">Aste57867_14234</name>
    <name evidence="1" type="ORF">As57867_014183</name>
    <name evidence="2" type="ORF">ASTE57867_14234</name>
</gene>
<evidence type="ECO:0000313" key="3">
    <source>
        <dbReference type="Proteomes" id="UP000332933"/>
    </source>
</evidence>
<sequence length="252" mass="28034">MAQSTWRQCCVTKIGRRFWPNGVGSSPPAFSIGWSSCHGSSLAHGTSTARDLTTATDEATYWRAKHITCFQLQWNNADLADVQLKSLPSTQASSTSVLLNCLVFNDFQLLLGLNRSFIRSANNSLTQCGLQDATRHNVAQIGLFRTVVEPFLSLVLYYVGVPPAWLYDAYRSALGRGLQSESDAAGVNLVRDFQLEPMPSSWANPTQPHVPLRRTRTLRPTNLLLLRRVGHPTPIVSCEHQVLLYIYYVGPE</sequence>